<proteinExistence type="predicted"/>
<name>A0AAU7Q3C4_9RICK</name>
<dbReference type="EMBL" id="CP157942">
    <property type="protein sequence ID" value="XBS67227.1"/>
    <property type="molecule type" value="Genomic_DNA"/>
</dbReference>
<dbReference type="RefSeq" id="WP_349967767.1">
    <property type="nucleotide sequence ID" value="NZ_CP157942.1"/>
</dbReference>
<dbReference type="CDD" id="cd22754">
    <property type="entry name" value="OTU_wMelOTU-like"/>
    <property type="match status" value="1"/>
</dbReference>
<evidence type="ECO:0008006" key="2">
    <source>
        <dbReference type="Google" id="ProtNLM"/>
    </source>
</evidence>
<gene>
    <name evidence="1" type="ORF">ABLO99_00540</name>
</gene>
<protein>
    <recommendedName>
        <fullName evidence="2">OTU domain-containing protein</fullName>
    </recommendedName>
</protein>
<dbReference type="Gene3D" id="3.90.70.80">
    <property type="match status" value="1"/>
</dbReference>
<accession>A0AAU7Q3C4</accession>
<dbReference type="AlphaFoldDB" id="A0AAU7Q3C4"/>
<sequence>MLDASCSVNHAEKSLGLFKQTPDQSSLISSGLQLPEGFTIGKAIGRGDCFFDAVAQGLKQLKPGTNFTAKSLREVCRKQALSNQEVKEKVIADARNHEDSTVVLPEPGIDDDELWNSYLIGIEHSIEDIEKMQKDNKDVFSSLTDLKYGNTLQIPICGRPEIEGSMICNEYNVKLHVIENLPMCGWSGYLIDHCH</sequence>
<reference evidence="1" key="1">
    <citation type="submission" date="2024-06" db="EMBL/GenBank/DDBJ databases">
        <authorList>
            <person name="Dussert Y."/>
            <person name="Peccoud J."/>
            <person name="Pigeault R."/>
        </authorList>
    </citation>
    <scope>NUCLEOTIDE SEQUENCE</scope>
    <source>
        <strain evidence="1">WArc</strain>
    </source>
</reference>
<organism evidence="1">
    <name type="scientific">Wolbachia endosymbiont of Armadillidium arcangelii</name>
    <dbReference type="NCBI Taxonomy" id="3158571"/>
    <lineage>
        <taxon>Bacteria</taxon>
        <taxon>Pseudomonadati</taxon>
        <taxon>Pseudomonadota</taxon>
        <taxon>Alphaproteobacteria</taxon>
        <taxon>Rickettsiales</taxon>
        <taxon>Anaplasmataceae</taxon>
        <taxon>Wolbachieae</taxon>
        <taxon>Wolbachia</taxon>
    </lineage>
</organism>
<evidence type="ECO:0000313" key="1">
    <source>
        <dbReference type="EMBL" id="XBS67227.1"/>
    </source>
</evidence>